<keyword evidence="2 6" id="KW-0812">Transmembrane</keyword>
<feature type="transmembrane region" description="Helical" evidence="6">
    <location>
        <begin position="134"/>
        <end position="152"/>
    </location>
</feature>
<evidence type="ECO:0000256" key="3">
    <source>
        <dbReference type="ARBA" id="ARBA00022906"/>
    </source>
</evidence>
<organism evidence="8 9">
    <name type="scientific">Leptospira wolffii</name>
    <dbReference type="NCBI Taxonomy" id="409998"/>
    <lineage>
        <taxon>Bacteria</taxon>
        <taxon>Pseudomonadati</taxon>
        <taxon>Spirochaetota</taxon>
        <taxon>Spirochaetia</taxon>
        <taxon>Leptospirales</taxon>
        <taxon>Leptospiraceae</taxon>
        <taxon>Leptospira</taxon>
    </lineage>
</organism>
<comment type="subcellular location">
    <subcellularLocation>
        <location evidence="1">Membrane</location>
        <topology evidence="1">Multi-pass membrane protein</topology>
    </subcellularLocation>
</comment>
<feature type="transmembrane region" description="Helical" evidence="6">
    <location>
        <begin position="164"/>
        <end position="189"/>
    </location>
</feature>
<comment type="caution">
    <text evidence="8">The sequence shown here is derived from an EMBL/GenBank/DDBJ whole genome shotgun (WGS) entry which is preliminary data.</text>
</comment>
<evidence type="ECO:0000313" key="8">
    <source>
        <dbReference type="EMBL" id="PJZ65237.1"/>
    </source>
</evidence>
<dbReference type="NCBIfam" id="TIGR01297">
    <property type="entry name" value="CDF"/>
    <property type="match status" value="1"/>
</dbReference>
<dbReference type="SUPFAM" id="SSF161111">
    <property type="entry name" value="Cation efflux protein transmembrane domain-like"/>
    <property type="match status" value="1"/>
</dbReference>
<feature type="domain" description="Cation efflux protein transmembrane" evidence="7">
    <location>
        <begin position="30"/>
        <end position="221"/>
    </location>
</feature>
<feature type="transmembrane region" description="Helical" evidence="6">
    <location>
        <begin position="92"/>
        <end position="114"/>
    </location>
</feature>
<keyword evidence="3" id="KW-0862">Zinc</keyword>
<protein>
    <submittedName>
        <fullName evidence="8">Cobalt transporter</fullName>
    </submittedName>
</protein>
<keyword evidence="4 6" id="KW-1133">Transmembrane helix</keyword>
<dbReference type="PANTHER" id="PTHR11562">
    <property type="entry name" value="CATION EFFLUX PROTEIN/ ZINC TRANSPORTER"/>
    <property type="match status" value="1"/>
</dbReference>
<evidence type="ECO:0000313" key="9">
    <source>
        <dbReference type="Proteomes" id="UP000231912"/>
    </source>
</evidence>
<evidence type="ECO:0000256" key="1">
    <source>
        <dbReference type="ARBA" id="ARBA00004141"/>
    </source>
</evidence>
<dbReference type="InterPro" id="IPR050681">
    <property type="entry name" value="CDF/SLC30A"/>
</dbReference>
<dbReference type="InterPro" id="IPR027469">
    <property type="entry name" value="Cation_efflux_TMD_sf"/>
</dbReference>
<dbReference type="AlphaFoldDB" id="A0A2M9ZA55"/>
<dbReference type="Pfam" id="PF01545">
    <property type="entry name" value="Cation_efflux"/>
    <property type="match status" value="1"/>
</dbReference>
<dbReference type="InterPro" id="IPR002524">
    <property type="entry name" value="Cation_efflux"/>
</dbReference>
<feature type="transmembrane region" description="Helical" evidence="6">
    <location>
        <begin position="25"/>
        <end position="43"/>
    </location>
</feature>
<keyword evidence="3" id="KW-0813">Transport</keyword>
<dbReference type="InterPro" id="IPR058533">
    <property type="entry name" value="Cation_efflux_TM"/>
</dbReference>
<proteinExistence type="predicted"/>
<keyword evidence="3" id="KW-0864">Zinc transport</keyword>
<evidence type="ECO:0000256" key="5">
    <source>
        <dbReference type="ARBA" id="ARBA00023136"/>
    </source>
</evidence>
<gene>
    <name evidence="8" type="ORF">CH371_14345</name>
</gene>
<dbReference type="GO" id="GO:0005886">
    <property type="term" value="C:plasma membrane"/>
    <property type="evidence" value="ECO:0007669"/>
    <property type="project" value="TreeGrafter"/>
</dbReference>
<evidence type="ECO:0000256" key="2">
    <source>
        <dbReference type="ARBA" id="ARBA00022692"/>
    </source>
</evidence>
<keyword evidence="5 6" id="KW-0472">Membrane</keyword>
<dbReference type="Proteomes" id="UP000231912">
    <property type="component" value="Unassembled WGS sequence"/>
</dbReference>
<evidence type="ECO:0000259" key="7">
    <source>
        <dbReference type="Pfam" id="PF01545"/>
    </source>
</evidence>
<evidence type="ECO:0000256" key="4">
    <source>
        <dbReference type="ARBA" id="ARBA00022989"/>
    </source>
</evidence>
<dbReference type="EMBL" id="NPDT01000006">
    <property type="protein sequence ID" value="PJZ65237.1"/>
    <property type="molecule type" value="Genomic_DNA"/>
</dbReference>
<dbReference type="GO" id="GO:0005385">
    <property type="term" value="F:zinc ion transmembrane transporter activity"/>
    <property type="evidence" value="ECO:0007669"/>
    <property type="project" value="TreeGrafter"/>
</dbReference>
<evidence type="ECO:0000256" key="6">
    <source>
        <dbReference type="SAM" id="Phobius"/>
    </source>
</evidence>
<dbReference type="Gene3D" id="1.20.1510.10">
    <property type="entry name" value="Cation efflux protein transmembrane domain"/>
    <property type="match status" value="1"/>
</dbReference>
<dbReference type="PANTHER" id="PTHR11562:SF17">
    <property type="entry name" value="RE54080P-RELATED"/>
    <property type="match status" value="1"/>
</dbReference>
<name>A0A2M9ZA55_9LEPT</name>
<keyword evidence="3" id="KW-0406">Ion transport</keyword>
<reference evidence="8 9" key="1">
    <citation type="submission" date="2017-07" db="EMBL/GenBank/DDBJ databases">
        <title>Leptospira spp. isolated from tropical soils.</title>
        <authorList>
            <person name="Thibeaux R."/>
            <person name="Iraola G."/>
            <person name="Ferres I."/>
            <person name="Bierque E."/>
            <person name="Girault D."/>
            <person name="Soupe-Gilbert M.-E."/>
            <person name="Picardeau M."/>
            <person name="Goarant C."/>
        </authorList>
    </citation>
    <scope>NUCLEOTIDE SEQUENCE [LARGE SCALE GENOMIC DNA]</scope>
    <source>
        <strain evidence="8 9">FH2-C-A2</strain>
    </source>
</reference>
<sequence>MEQKNSDSDFLPFGRQTILRPGKKGTVKTLIIAFFLSLIIFFWEIFGSSQSKSLALLADAGHVISDAFAFLLSISAVLIADRKPSPKMNFGFFRVEVFAAFLNSLLISGISVYIIFEAIERFKNHVEVLPDSMLIFSLGTIGFNMVSVLLLSRIAENNINLRSAYLHVLSDLLGTVSVLVGAVIIRFTGWNWVDPILSLILSLVILKSAGSILKESITILLEASPTSDEWDHLQKDILAIPGTKALLSAHTWTLTKGIHACAFRILIVDRANQKKILQEAYSILRGEWKFEQIYIQLEDSKTAQILDGIVAKTLHDIGSEEWGHHQHTHDHSHLNPSSH</sequence>
<feature type="transmembrane region" description="Helical" evidence="6">
    <location>
        <begin position="63"/>
        <end position="80"/>
    </location>
</feature>
<accession>A0A2M9ZA55</accession>